<name>A0A6A4VGJ7_AMPAM</name>
<dbReference type="PANTHER" id="PTHR45993">
    <property type="entry name" value="B-CELL LYMPHOMA/LEUKEMIA 11"/>
    <property type="match status" value="1"/>
</dbReference>
<dbReference type="SUPFAM" id="SSF57667">
    <property type="entry name" value="beta-beta-alpha zinc fingers"/>
    <property type="match status" value="2"/>
</dbReference>
<dbReference type="PROSITE" id="PS00028">
    <property type="entry name" value="ZINC_FINGER_C2H2_1"/>
    <property type="match status" value="2"/>
</dbReference>
<evidence type="ECO:0000256" key="3">
    <source>
        <dbReference type="ARBA" id="ARBA00022723"/>
    </source>
</evidence>
<evidence type="ECO:0000256" key="4">
    <source>
        <dbReference type="ARBA" id="ARBA00022737"/>
    </source>
</evidence>
<keyword evidence="6" id="KW-0862">Zinc</keyword>
<dbReference type="Gene3D" id="3.30.160.60">
    <property type="entry name" value="Classic Zinc Finger"/>
    <property type="match status" value="2"/>
</dbReference>
<sequence length="494" mass="54560">MLDVRMRVKMPPSVRIVQDIQPDRGMQLLHREICCQGRSDSEPTKDAMTCRVCQRDFDLPDFIRLIQQWALSCSADPSVAPGQHLTRLALPGAEGGDDLETQRRLAASLLRHLTPSVRDRENSECREQSPTPSAASSGSSSEKKEGTKSEEREDERRKSSVVDVGANTNESGPWSYVCFTCKEPHSSAWALVRHVQERHQVKIYEDNATNVYRSTTSHACTQSSKLKRHMKTHLNELDRAAAAAAAAEELREDASTLDEEEAEERAKDERETGEQDVDAPEDQPEDLPLGLPPSLPPALLRHSKAAESALAASAELGLSGFRPGSLDSFKLPGGVDAYKLPTGLDAYKLPGSLEGYKLPPRQDNLKPPTSTEPFGLKPPSVAAATLGLTRRQRRDTCEYCGKVFKNGSNLTVHKRSHTGEKPYRCRMCNYACAQSSKLTRHMKTHGRMGKDVFQCRFCGMPFSVASTLEKHMRKCVVSKASKASFMPSVLPGQS</sequence>
<reference evidence="14 15" key="1">
    <citation type="submission" date="2019-07" db="EMBL/GenBank/DDBJ databases">
        <title>Draft genome assembly of a fouling barnacle, Amphibalanus amphitrite (Darwin, 1854): The first reference genome for Thecostraca.</title>
        <authorList>
            <person name="Kim W."/>
        </authorList>
    </citation>
    <scope>NUCLEOTIDE SEQUENCE [LARGE SCALE GENOMIC DNA]</scope>
    <source>
        <strain evidence="14">SNU_AA5</strain>
        <tissue evidence="14">Soma without cirri and trophi</tissue>
    </source>
</reference>
<feature type="compositionally biased region" description="Basic and acidic residues" evidence="12">
    <location>
        <begin position="264"/>
        <end position="273"/>
    </location>
</feature>
<comment type="subcellular location">
    <subcellularLocation>
        <location evidence="1">Nucleus</location>
    </subcellularLocation>
</comment>
<feature type="compositionally biased region" description="Acidic residues" evidence="12">
    <location>
        <begin position="274"/>
        <end position="285"/>
    </location>
</feature>
<evidence type="ECO:0000256" key="8">
    <source>
        <dbReference type="ARBA" id="ARBA00023015"/>
    </source>
</evidence>
<protein>
    <submittedName>
        <fullName evidence="14">B-cell lymphoma/leukemia 11A</fullName>
    </submittedName>
</protein>
<keyword evidence="2" id="KW-1017">Isopeptide bond</keyword>
<evidence type="ECO:0000313" key="15">
    <source>
        <dbReference type="Proteomes" id="UP000440578"/>
    </source>
</evidence>
<feature type="region of interest" description="Disordered" evidence="12">
    <location>
        <begin position="251"/>
        <end position="298"/>
    </location>
</feature>
<keyword evidence="4" id="KW-0677">Repeat</keyword>
<keyword evidence="5 11" id="KW-0863">Zinc-finger</keyword>
<feature type="domain" description="C2H2-type" evidence="13">
    <location>
        <begin position="453"/>
        <end position="483"/>
    </location>
</feature>
<evidence type="ECO:0000256" key="11">
    <source>
        <dbReference type="PROSITE-ProRule" id="PRU00042"/>
    </source>
</evidence>
<evidence type="ECO:0000256" key="2">
    <source>
        <dbReference type="ARBA" id="ARBA00022499"/>
    </source>
</evidence>
<dbReference type="AlphaFoldDB" id="A0A6A4VGJ7"/>
<evidence type="ECO:0000259" key="13">
    <source>
        <dbReference type="PROSITE" id="PS50157"/>
    </source>
</evidence>
<evidence type="ECO:0000256" key="6">
    <source>
        <dbReference type="ARBA" id="ARBA00022833"/>
    </source>
</evidence>
<keyword evidence="10" id="KW-0539">Nucleus</keyword>
<keyword evidence="8" id="KW-0805">Transcription regulation</keyword>
<dbReference type="GO" id="GO:0008270">
    <property type="term" value="F:zinc ion binding"/>
    <property type="evidence" value="ECO:0007669"/>
    <property type="project" value="UniProtKB-KW"/>
</dbReference>
<evidence type="ECO:0000256" key="12">
    <source>
        <dbReference type="SAM" id="MobiDB-lite"/>
    </source>
</evidence>
<dbReference type="PANTHER" id="PTHR45993:SF6">
    <property type="entry name" value="C2H2-TYPE DOMAIN-CONTAINING PROTEIN"/>
    <property type="match status" value="1"/>
</dbReference>
<proteinExistence type="predicted"/>
<dbReference type="Pfam" id="PF00096">
    <property type="entry name" value="zf-C2H2"/>
    <property type="match status" value="3"/>
</dbReference>
<evidence type="ECO:0000256" key="10">
    <source>
        <dbReference type="ARBA" id="ARBA00023242"/>
    </source>
</evidence>
<dbReference type="PROSITE" id="PS50157">
    <property type="entry name" value="ZINC_FINGER_C2H2_2"/>
    <property type="match status" value="3"/>
</dbReference>
<evidence type="ECO:0000313" key="14">
    <source>
        <dbReference type="EMBL" id="KAF0292663.1"/>
    </source>
</evidence>
<dbReference type="EMBL" id="VIIS01001800">
    <property type="protein sequence ID" value="KAF0292663.1"/>
    <property type="molecule type" value="Genomic_DNA"/>
</dbReference>
<evidence type="ECO:0000256" key="9">
    <source>
        <dbReference type="ARBA" id="ARBA00023163"/>
    </source>
</evidence>
<dbReference type="Proteomes" id="UP000440578">
    <property type="component" value="Unassembled WGS sequence"/>
</dbReference>
<dbReference type="GO" id="GO:0005634">
    <property type="term" value="C:nucleus"/>
    <property type="evidence" value="ECO:0007669"/>
    <property type="project" value="UniProtKB-SubCell"/>
</dbReference>
<evidence type="ECO:0000256" key="7">
    <source>
        <dbReference type="ARBA" id="ARBA00022843"/>
    </source>
</evidence>
<organism evidence="14 15">
    <name type="scientific">Amphibalanus amphitrite</name>
    <name type="common">Striped barnacle</name>
    <name type="synonym">Balanus amphitrite</name>
    <dbReference type="NCBI Taxonomy" id="1232801"/>
    <lineage>
        <taxon>Eukaryota</taxon>
        <taxon>Metazoa</taxon>
        <taxon>Ecdysozoa</taxon>
        <taxon>Arthropoda</taxon>
        <taxon>Crustacea</taxon>
        <taxon>Multicrustacea</taxon>
        <taxon>Cirripedia</taxon>
        <taxon>Thoracica</taxon>
        <taxon>Thoracicalcarea</taxon>
        <taxon>Balanomorpha</taxon>
        <taxon>Balanoidea</taxon>
        <taxon>Balanidae</taxon>
        <taxon>Amphibalaninae</taxon>
        <taxon>Amphibalanus</taxon>
    </lineage>
</organism>
<dbReference type="InterPro" id="IPR051497">
    <property type="entry name" value="Dev/Hematopoietic_TF"/>
</dbReference>
<dbReference type="FunFam" id="3.30.160.60:FF:001175">
    <property type="entry name" value="Zinc finger, C2H2 type"/>
    <property type="match status" value="1"/>
</dbReference>
<keyword evidence="7" id="KW-0832">Ubl conjugation</keyword>
<feature type="compositionally biased region" description="Basic and acidic residues" evidence="12">
    <location>
        <begin position="141"/>
        <end position="160"/>
    </location>
</feature>
<feature type="domain" description="C2H2-type" evidence="13">
    <location>
        <begin position="423"/>
        <end position="445"/>
    </location>
</feature>
<feature type="compositionally biased region" description="Basic and acidic residues" evidence="12">
    <location>
        <begin position="117"/>
        <end position="127"/>
    </location>
</feature>
<evidence type="ECO:0000256" key="5">
    <source>
        <dbReference type="ARBA" id="ARBA00022771"/>
    </source>
</evidence>
<dbReference type="InterPro" id="IPR036236">
    <property type="entry name" value="Znf_C2H2_sf"/>
</dbReference>
<dbReference type="FunFam" id="3.30.160.60:FF:000046">
    <property type="entry name" value="Putative B-cell lymphoma/leukemia 11A"/>
    <property type="match status" value="1"/>
</dbReference>
<accession>A0A6A4VGJ7</accession>
<dbReference type="InterPro" id="IPR013087">
    <property type="entry name" value="Znf_C2H2_type"/>
</dbReference>
<keyword evidence="9" id="KW-0804">Transcription</keyword>
<feature type="domain" description="C2H2-type" evidence="13">
    <location>
        <begin position="395"/>
        <end position="422"/>
    </location>
</feature>
<dbReference type="OrthoDB" id="10046198at2759"/>
<gene>
    <name evidence="14" type="primary">BCL11A_0</name>
    <name evidence="14" type="ORF">FJT64_009361</name>
</gene>
<evidence type="ECO:0000256" key="1">
    <source>
        <dbReference type="ARBA" id="ARBA00004123"/>
    </source>
</evidence>
<feature type="compositionally biased region" description="Low complexity" evidence="12">
    <location>
        <begin position="129"/>
        <end position="140"/>
    </location>
</feature>
<keyword evidence="15" id="KW-1185">Reference proteome</keyword>
<dbReference type="GO" id="GO:0006357">
    <property type="term" value="P:regulation of transcription by RNA polymerase II"/>
    <property type="evidence" value="ECO:0007669"/>
    <property type="project" value="TreeGrafter"/>
</dbReference>
<dbReference type="SMART" id="SM00355">
    <property type="entry name" value="ZnF_C2H2"/>
    <property type="match status" value="5"/>
</dbReference>
<keyword evidence="3" id="KW-0479">Metal-binding</keyword>
<dbReference type="GO" id="GO:0003700">
    <property type="term" value="F:DNA-binding transcription factor activity"/>
    <property type="evidence" value="ECO:0007669"/>
    <property type="project" value="TreeGrafter"/>
</dbReference>
<feature type="region of interest" description="Disordered" evidence="12">
    <location>
        <begin position="111"/>
        <end position="166"/>
    </location>
</feature>
<dbReference type="GO" id="GO:0000978">
    <property type="term" value="F:RNA polymerase II cis-regulatory region sequence-specific DNA binding"/>
    <property type="evidence" value="ECO:0007669"/>
    <property type="project" value="TreeGrafter"/>
</dbReference>
<comment type="caution">
    <text evidence="14">The sequence shown here is derived from an EMBL/GenBank/DDBJ whole genome shotgun (WGS) entry which is preliminary data.</text>
</comment>